<feature type="transmembrane region" description="Helical" evidence="10">
    <location>
        <begin position="126"/>
        <end position="145"/>
    </location>
</feature>
<dbReference type="SMART" id="SM01207">
    <property type="entry name" value="G3P_acyltransf"/>
    <property type="match status" value="1"/>
</dbReference>
<keyword evidence="11" id="KW-0012">Acyltransferase</keyword>
<dbReference type="PANTHER" id="PTHR30309:SF0">
    <property type="entry name" value="GLYCEROL-3-PHOSPHATE ACYLTRANSFERASE-RELATED"/>
    <property type="match status" value="1"/>
</dbReference>
<dbReference type="PANTHER" id="PTHR30309">
    <property type="entry name" value="INNER MEMBRANE PROTEIN YGIH"/>
    <property type="match status" value="1"/>
</dbReference>
<evidence type="ECO:0000313" key="11">
    <source>
        <dbReference type="EMBL" id="MBP3059509.1"/>
    </source>
</evidence>
<evidence type="ECO:0000256" key="6">
    <source>
        <dbReference type="ARBA" id="ARBA00023098"/>
    </source>
</evidence>
<keyword evidence="2 10" id="KW-0444">Lipid biosynthesis</keyword>
<evidence type="ECO:0000256" key="7">
    <source>
        <dbReference type="ARBA" id="ARBA00023136"/>
    </source>
</evidence>
<comment type="similarity">
    <text evidence="10">Belongs to the PlsY family.</text>
</comment>
<keyword evidence="9 10" id="KW-1208">Phospholipid metabolism</keyword>
<evidence type="ECO:0000256" key="8">
    <source>
        <dbReference type="ARBA" id="ARBA00023209"/>
    </source>
</evidence>
<dbReference type="Proteomes" id="UP001192346">
    <property type="component" value="Unassembled WGS sequence"/>
</dbReference>
<keyword evidence="8 10" id="KW-0594">Phospholipid biosynthesis</keyword>
<evidence type="ECO:0000256" key="4">
    <source>
        <dbReference type="ARBA" id="ARBA00022692"/>
    </source>
</evidence>
<keyword evidence="5 10" id="KW-1133">Transmembrane helix</keyword>
<accession>A0ABS5BJZ4</accession>
<sequence length="222" mass="25119">MNMNNEFLTVILVTIFYLIGSIPFGLLIGKIFKKKDLRFLGSKNIGSSNAARILGFKYAIIVFILDFLKGFLAIFLIKNNFYNILNLDNSIKEKRIFFGIAAIIGHIFSIFNNFKGGKAIATSVGVISGINISIGILGIFTFIIFLLCFGYASLASIIATLIVNIALLNSHFFNHNSIKSFEIFFIWLISIIIFLKHYNNITKILKGTENKFIFFKKKNFKK</sequence>
<comment type="caution">
    <text evidence="11">The sequence shown here is derived from an EMBL/GenBank/DDBJ whole genome shotgun (WGS) entry which is preliminary data.</text>
</comment>
<feature type="transmembrane region" description="Helical" evidence="10">
    <location>
        <begin position="53"/>
        <end position="76"/>
    </location>
</feature>
<comment type="pathway">
    <text evidence="10">Lipid metabolism; phospholipid metabolism.</text>
</comment>
<evidence type="ECO:0000313" key="12">
    <source>
        <dbReference type="Proteomes" id="UP001192346"/>
    </source>
</evidence>
<comment type="subcellular location">
    <subcellularLocation>
        <location evidence="10">Cell membrane</location>
        <topology evidence="10">Multi-pass membrane protein</topology>
    </subcellularLocation>
</comment>
<dbReference type="InterPro" id="IPR003811">
    <property type="entry name" value="G3P_acylTferase_PlsY"/>
</dbReference>
<evidence type="ECO:0000256" key="5">
    <source>
        <dbReference type="ARBA" id="ARBA00022989"/>
    </source>
</evidence>
<name>A0ABS5BJZ4_9MOLU</name>
<dbReference type="GO" id="GO:0004366">
    <property type="term" value="F:glycerol-3-phosphate O-acyltransferase activity"/>
    <property type="evidence" value="ECO:0007669"/>
    <property type="project" value="UniProtKB-EC"/>
</dbReference>
<keyword evidence="1 10" id="KW-1003">Cell membrane</keyword>
<dbReference type="EC" id="2.3.1.275" evidence="10"/>
<dbReference type="EMBL" id="VBRA02000009">
    <property type="protein sequence ID" value="MBP3059509.1"/>
    <property type="molecule type" value="Genomic_DNA"/>
</dbReference>
<comment type="catalytic activity">
    <reaction evidence="10">
        <text>an acyl phosphate + sn-glycerol 3-phosphate = a 1-acyl-sn-glycero-3-phosphate + phosphate</text>
        <dbReference type="Rhea" id="RHEA:34075"/>
        <dbReference type="ChEBI" id="CHEBI:43474"/>
        <dbReference type="ChEBI" id="CHEBI:57597"/>
        <dbReference type="ChEBI" id="CHEBI:57970"/>
        <dbReference type="ChEBI" id="CHEBI:59918"/>
        <dbReference type="EC" id="2.3.1.275"/>
    </reaction>
</comment>
<organism evidence="11 12">
    <name type="scientific">Texas Phoenix palm phytoplasma</name>
    <dbReference type="NCBI Taxonomy" id="176709"/>
    <lineage>
        <taxon>Bacteria</taxon>
        <taxon>Bacillati</taxon>
        <taxon>Mycoplasmatota</taxon>
        <taxon>Mollicutes</taxon>
        <taxon>Acholeplasmatales</taxon>
        <taxon>Acholeplasmataceae</taxon>
        <taxon>Candidatus Phytoplasma</taxon>
        <taxon>16SrIV (Coconut lethal yellows group)</taxon>
    </lineage>
</organism>
<proteinExistence type="inferred from homology"/>
<feature type="transmembrane region" description="Helical" evidence="10">
    <location>
        <begin position="6"/>
        <end position="32"/>
    </location>
</feature>
<feature type="transmembrane region" description="Helical" evidence="10">
    <location>
        <begin position="96"/>
        <end position="114"/>
    </location>
</feature>
<comment type="subunit">
    <text evidence="10">Probably interacts with PlsX.</text>
</comment>
<comment type="function">
    <text evidence="10">Catalyzes the transfer of an acyl group from acyl-phosphate (acyl-PO(4)) to glycerol-3-phosphate (G3P) to form lysophosphatidic acid (LPA). This enzyme utilizes acyl-phosphate as fatty acyl donor, but not acyl-CoA or acyl-ACP.</text>
</comment>
<feature type="transmembrane region" description="Helical" evidence="10">
    <location>
        <begin position="181"/>
        <end position="198"/>
    </location>
</feature>
<keyword evidence="3 10" id="KW-0808">Transferase</keyword>
<evidence type="ECO:0000256" key="9">
    <source>
        <dbReference type="ARBA" id="ARBA00023264"/>
    </source>
</evidence>
<dbReference type="Pfam" id="PF02660">
    <property type="entry name" value="G3P_acyltransf"/>
    <property type="match status" value="1"/>
</dbReference>
<evidence type="ECO:0000256" key="2">
    <source>
        <dbReference type="ARBA" id="ARBA00022516"/>
    </source>
</evidence>
<feature type="transmembrane region" description="Helical" evidence="10">
    <location>
        <begin position="151"/>
        <end position="169"/>
    </location>
</feature>
<evidence type="ECO:0000256" key="10">
    <source>
        <dbReference type="HAMAP-Rule" id="MF_01043"/>
    </source>
</evidence>
<dbReference type="RefSeq" id="WP_138108081.1">
    <property type="nucleotide sequence ID" value="NZ_VBRA02000009.1"/>
</dbReference>
<reference evidence="11" key="1">
    <citation type="submission" date="2019-10" db="EMBL/GenBank/DDBJ databases">
        <title>Whole Genome Sequencing and Characterization of Texas Phoenix Palm Decline Phytoplasma Belongs to Lethal Yellowing (16SrIV) Group.</title>
        <authorList>
            <person name="Bao M."/>
        </authorList>
    </citation>
    <scope>NUCLEOTIDE SEQUENCE [LARGE SCALE GENOMIC DNA]</scope>
    <source>
        <strain evidence="11">ACPD</strain>
    </source>
</reference>
<dbReference type="HAMAP" id="MF_01043">
    <property type="entry name" value="PlsY"/>
    <property type="match status" value="1"/>
</dbReference>
<keyword evidence="4 10" id="KW-0812">Transmembrane</keyword>
<evidence type="ECO:0000256" key="3">
    <source>
        <dbReference type="ARBA" id="ARBA00022679"/>
    </source>
</evidence>
<keyword evidence="7 10" id="KW-0472">Membrane</keyword>
<evidence type="ECO:0000256" key="1">
    <source>
        <dbReference type="ARBA" id="ARBA00022475"/>
    </source>
</evidence>
<protein>
    <recommendedName>
        <fullName evidence="10">Glycerol-3-phosphate acyltransferase</fullName>
    </recommendedName>
    <alternativeName>
        <fullName evidence="10">Acyl-PO4 G3P acyltransferase</fullName>
    </alternativeName>
    <alternativeName>
        <fullName evidence="10">Acyl-phosphate--glycerol-3-phosphate acyltransferase</fullName>
    </alternativeName>
    <alternativeName>
        <fullName evidence="10">G3P acyltransferase</fullName>
        <shortName evidence="10">GPAT</shortName>
        <ecNumber evidence="10">2.3.1.275</ecNumber>
    </alternativeName>
    <alternativeName>
        <fullName evidence="10">Lysophosphatidic acid synthase</fullName>
        <shortName evidence="10">LPA synthase</shortName>
    </alternativeName>
</protein>
<dbReference type="NCBIfam" id="TIGR00023">
    <property type="entry name" value="glycerol-3-phosphate 1-O-acyltransferase PlsY"/>
    <property type="match status" value="1"/>
</dbReference>
<keyword evidence="6 10" id="KW-0443">Lipid metabolism</keyword>
<gene>
    <name evidence="10 11" type="primary">plsY</name>
    <name evidence="11" type="ORF">FEF22_001800</name>
</gene>
<keyword evidence="12" id="KW-1185">Reference proteome</keyword>